<dbReference type="RefSeq" id="WP_012871137.1">
    <property type="nucleotide sequence ID" value="NC_013523.1"/>
</dbReference>
<dbReference type="OrthoDB" id="9808470at2"/>
<dbReference type="InterPro" id="IPR001754">
    <property type="entry name" value="OMPdeCOase_dom"/>
</dbReference>
<evidence type="ECO:0000256" key="5">
    <source>
        <dbReference type="ARBA" id="ARBA00023239"/>
    </source>
</evidence>
<reference evidence="10" key="1">
    <citation type="submission" date="2009-11" db="EMBL/GenBank/DDBJ databases">
        <title>The complete chromosome 1 of Sphaerobacter thermophilus DSM 20745.</title>
        <authorList>
            <person name="Lucas S."/>
            <person name="Copeland A."/>
            <person name="Lapidus A."/>
            <person name="Glavina del Rio T."/>
            <person name="Dalin E."/>
            <person name="Tice H."/>
            <person name="Bruce D."/>
            <person name="Goodwin L."/>
            <person name="Pitluck S."/>
            <person name="Kyrpides N."/>
            <person name="Mavromatis K."/>
            <person name="Ivanova N."/>
            <person name="Mikhailova N."/>
            <person name="LaButti K.M."/>
            <person name="Clum A."/>
            <person name="Sun H.I."/>
            <person name="Brettin T."/>
            <person name="Detter J.C."/>
            <person name="Han C."/>
            <person name="Larimer F."/>
            <person name="Land M."/>
            <person name="Hauser L."/>
            <person name="Markowitz V."/>
            <person name="Cheng J.F."/>
            <person name="Hugenholtz P."/>
            <person name="Woyke T."/>
            <person name="Wu D."/>
            <person name="Steenblock K."/>
            <person name="Schneider S."/>
            <person name="Pukall R."/>
            <person name="Goeker M."/>
            <person name="Klenk H.P."/>
            <person name="Eisen J.A."/>
        </authorList>
    </citation>
    <scope>NUCLEOTIDE SEQUENCE [LARGE SCALE GENOMIC DNA]</scope>
    <source>
        <strain evidence="10">ATCC 49802 / DSM 20745 / S 6022</strain>
    </source>
</reference>
<protein>
    <recommendedName>
        <fullName evidence="7">Orotidine 5'-phosphate decarboxylase</fullName>
        <ecNumber evidence="7">4.1.1.23</ecNumber>
    </recommendedName>
    <alternativeName>
        <fullName evidence="7">OMP decarboxylase</fullName>
        <shortName evidence="7">OMPDCase</shortName>
        <shortName evidence="7">OMPdecase</shortName>
    </alternativeName>
</protein>
<dbReference type="EC" id="4.1.1.23" evidence="7"/>
<organism evidence="9 10">
    <name type="scientific">Sphaerobacter thermophilus (strain ATCC 49802 / DSM 20745 / KCCM 41009 / NCIMB 13125 / S 6022)</name>
    <dbReference type="NCBI Taxonomy" id="479434"/>
    <lineage>
        <taxon>Bacteria</taxon>
        <taxon>Pseudomonadati</taxon>
        <taxon>Thermomicrobiota</taxon>
        <taxon>Thermomicrobia</taxon>
        <taxon>Sphaerobacterales</taxon>
        <taxon>Sphaerobacterineae</taxon>
        <taxon>Sphaerobacteraceae</taxon>
        <taxon>Sphaerobacter</taxon>
    </lineage>
</organism>
<dbReference type="CDD" id="cd04725">
    <property type="entry name" value="OMP_decarboxylase_like"/>
    <property type="match status" value="1"/>
</dbReference>
<evidence type="ECO:0000259" key="8">
    <source>
        <dbReference type="SMART" id="SM00934"/>
    </source>
</evidence>
<evidence type="ECO:0000256" key="3">
    <source>
        <dbReference type="ARBA" id="ARBA00022793"/>
    </source>
</evidence>
<comment type="pathway">
    <text evidence="1 7">Pyrimidine metabolism; UMP biosynthesis via de novo pathway; UMP from orotate: step 2/2.</text>
</comment>
<dbReference type="InParanoid" id="D1C1H3"/>
<dbReference type="PANTHER" id="PTHR43375:SF1">
    <property type="entry name" value="OROTIDINE 5'-PHOSPHATE DECARBOXYLASE"/>
    <property type="match status" value="1"/>
</dbReference>
<keyword evidence="5 7" id="KW-0456">Lyase</keyword>
<keyword evidence="10" id="KW-1185">Reference proteome</keyword>
<evidence type="ECO:0000256" key="1">
    <source>
        <dbReference type="ARBA" id="ARBA00004861"/>
    </source>
</evidence>
<comment type="similarity">
    <text evidence="2 7">Belongs to the OMP decarboxylase family. Type 2 subfamily.</text>
</comment>
<dbReference type="Gene3D" id="3.20.20.70">
    <property type="entry name" value="Aldolase class I"/>
    <property type="match status" value="1"/>
</dbReference>
<dbReference type="HOGENOM" id="CLU_060704_1_0_0"/>
<keyword evidence="4 7" id="KW-0665">Pyrimidine biosynthesis</keyword>
<reference evidence="9 10" key="2">
    <citation type="journal article" date="2010" name="Stand. Genomic Sci.">
        <title>Complete genome sequence of Desulfohalobium retbaense type strain (HR(100)).</title>
        <authorList>
            <person name="Spring S."/>
            <person name="Nolan M."/>
            <person name="Lapidus A."/>
            <person name="Glavina Del Rio T."/>
            <person name="Copeland A."/>
            <person name="Tice H."/>
            <person name="Cheng J.F."/>
            <person name="Lucas S."/>
            <person name="Land M."/>
            <person name="Chen F."/>
            <person name="Bruce D."/>
            <person name="Goodwin L."/>
            <person name="Pitluck S."/>
            <person name="Ivanova N."/>
            <person name="Mavromatis K."/>
            <person name="Mikhailova N."/>
            <person name="Pati A."/>
            <person name="Chen A."/>
            <person name="Palaniappan K."/>
            <person name="Hauser L."/>
            <person name="Chang Y.J."/>
            <person name="Jeffries C.D."/>
            <person name="Munk C."/>
            <person name="Kiss H."/>
            <person name="Chain P."/>
            <person name="Han C."/>
            <person name="Brettin T."/>
            <person name="Detter J.C."/>
            <person name="Schuler E."/>
            <person name="Goker M."/>
            <person name="Rohde M."/>
            <person name="Bristow J."/>
            <person name="Eisen J.A."/>
            <person name="Markowitz V."/>
            <person name="Hugenholtz P."/>
            <person name="Kyrpides N.C."/>
            <person name="Klenk H.P."/>
        </authorList>
    </citation>
    <scope>NUCLEOTIDE SEQUENCE [LARGE SCALE GENOMIC DNA]</scope>
    <source>
        <strain evidence="10">ATCC 49802 / DSM 20745 / S 6022</strain>
    </source>
</reference>
<dbReference type="Proteomes" id="UP000002027">
    <property type="component" value="Chromosome 1"/>
</dbReference>
<proteinExistence type="inferred from homology"/>
<name>D1C1H3_SPHTD</name>
<evidence type="ECO:0000313" key="10">
    <source>
        <dbReference type="Proteomes" id="UP000002027"/>
    </source>
</evidence>
<dbReference type="InterPro" id="IPR013785">
    <property type="entry name" value="Aldolase_TIM"/>
</dbReference>
<dbReference type="NCBIfam" id="TIGR02127">
    <property type="entry name" value="pyrF_sub2"/>
    <property type="match status" value="1"/>
</dbReference>
<dbReference type="PANTHER" id="PTHR43375">
    <property type="entry name" value="OROTIDINE 5'-PHOSPHATE DECARBOXYLASE"/>
    <property type="match status" value="1"/>
</dbReference>
<dbReference type="InterPro" id="IPR011995">
    <property type="entry name" value="OMPdecase_type-2"/>
</dbReference>
<dbReference type="eggNOG" id="COG0284">
    <property type="taxonomic scope" value="Bacteria"/>
</dbReference>
<feature type="domain" description="Orotidine 5'-phosphate decarboxylase" evidence="8">
    <location>
        <begin position="17"/>
        <end position="260"/>
    </location>
</feature>
<dbReference type="GO" id="GO:0006207">
    <property type="term" value="P:'de novo' pyrimidine nucleobase biosynthetic process"/>
    <property type="evidence" value="ECO:0007669"/>
    <property type="project" value="InterPro"/>
</dbReference>
<gene>
    <name evidence="7" type="primary">pyrF</name>
    <name evidence="9" type="ordered locus">Sthe_0653</name>
</gene>
<dbReference type="KEGG" id="sti:Sthe_0653"/>
<dbReference type="GO" id="GO:0044205">
    <property type="term" value="P:'de novo' UMP biosynthetic process"/>
    <property type="evidence" value="ECO:0007669"/>
    <property type="project" value="UniProtKB-UniRule"/>
</dbReference>
<comment type="catalytic activity">
    <reaction evidence="6 7">
        <text>orotidine 5'-phosphate + H(+) = UMP + CO2</text>
        <dbReference type="Rhea" id="RHEA:11596"/>
        <dbReference type="ChEBI" id="CHEBI:15378"/>
        <dbReference type="ChEBI" id="CHEBI:16526"/>
        <dbReference type="ChEBI" id="CHEBI:57538"/>
        <dbReference type="ChEBI" id="CHEBI:57865"/>
        <dbReference type="EC" id="4.1.1.23"/>
    </reaction>
</comment>
<dbReference type="SMART" id="SM00934">
    <property type="entry name" value="OMPdecase"/>
    <property type="match status" value="1"/>
</dbReference>
<evidence type="ECO:0000256" key="4">
    <source>
        <dbReference type="ARBA" id="ARBA00022975"/>
    </source>
</evidence>
<dbReference type="UniPathway" id="UPA00070">
    <property type="reaction ID" value="UER00120"/>
</dbReference>
<dbReference type="HAMAP" id="MF_01215">
    <property type="entry name" value="OMPdecase_type2"/>
    <property type="match status" value="1"/>
</dbReference>
<dbReference type="GO" id="GO:0004590">
    <property type="term" value="F:orotidine-5'-phosphate decarboxylase activity"/>
    <property type="evidence" value="ECO:0007669"/>
    <property type="project" value="UniProtKB-UniRule"/>
</dbReference>
<dbReference type="Pfam" id="PF00215">
    <property type="entry name" value="OMPdecase"/>
    <property type="match status" value="1"/>
</dbReference>
<keyword evidence="3 7" id="KW-0210">Decarboxylase</keyword>
<dbReference type="InterPro" id="IPR011060">
    <property type="entry name" value="RibuloseP-bd_barrel"/>
</dbReference>
<dbReference type="EMBL" id="CP001823">
    <property type="protein sequence ID" value="ACZ38090.1"/>
    <property type="molecule type" value="Genomic_DNA"/>
</dbReference>
<feature type="active site" description="Proton donor" evidence="7">
    <location>
        <position position="96"/>
    </location>
</feature>
<sequence length="277" mass="29712">MSFRERLRAASERSGSLLCVGLDPDPARLPTHLGPADDARTVLAFNRAIIESTTDLVCAYKPNLGFYLAYGPAGVEALIETRRLIPPEIPVILDAKVGDLGNTSVAYARAYFDAWNFDAVTVHPYMGEDSLEPFLSRSDRAVFVLVKTSNPGSGDLQDLPVTDEGTTEPLYLRVAERARRWQGRYGTCGLVVGATYPRQLAEVRERCPDLPILVPGVGAQGGDLTTTVQAGLDPAGGGLLINAARGVIYAGTGPDFAQAARRAAIELRDAINQARQS</sequence>
<evidence type="ECO:0000313" key="9">
    <source>
        <dbReference type="EMBL" id="ACZ38090.1"/>
    </source>
</evidence>
<evidence type="ECO:0000256" key="2">
    <source>
        <dbReference type="ARBA" id="ARBA00008847"/>
    </source>
</evidence>
<dbReference type="AlphaFoldDB" id="D1C1H3"/>
<dbReference type="SUPFAM" id="SSF51366">
    <property type="entry name" value="Ribulose-phoshate binding barrel"/>
    <property type="match status" value="1"/>
</dbReference>
<evidence type="ECO:0000256" key="6">
    <source>
        <dbReference type="ARBA" id="ARBA00049157"/>
    </source>
</evidence>
<dbReference type="STRING" id="479434.Sthe_0653"/>
<accession>D1C1H3</accession>
<evidence type="ECO:0000256" key="7">
    <source>
        <dbReference type="HAMAP-Rule" id="MF_01215"/>
    </source>
</evidence>